<dbReference type="GO" id="GO:0047134">
    <property type="term" value="F:protein-disulfide reductase [NAD(P)H] activity"/>
    <property type="evidence" value="ECO:0007669"/>
    <property type="project" value="InterPro"/>
</dbReference>
<dbReference type="PANTHER" id="PTHR12452:SF0">
    <property type="entry name" value="THIOREDOXIN DOMAIN-CONTAINING PROTEIN 17"/>
    <property type="match status" value="1"/>
</dbReference>
<accession>D8Q5S4</accession>
<proteinExistence type="inferred from homology"/>
<evidence type="ECO:0000259" key="2">
    <source>
        <dbReference type="Pfam" id="PF06110"/>
    </source>
</evidence>
<evidence type="ECO:0000313" key="3">
    <source>
        <dbReference type="EMBL" id="EFI97017.1"/>
    </source>
</evidence>
<dbReference type="InterPro" id="IPR010357">
    <property type="entry name" value="TXNDC17_dom"/>
</dbReference>
<dbReference type="Proteomes" id="UP000007431">
    <property type="component" value="Unassembled WGS sequence"/>
</dbReference>
<evidence type="ECO:0000313" key="4">
    <source>
        <dbReference type="Proteomes" id="UP000007431"/>
    </source>
</evidence>
<dbReference type="InParanoid" id="D8Q5S4"/>
<name>D8Q5S4_SCHCM</name>
<organism evidence="4">
    <name type="scientific">Schizophyllum commune (strain H4-8 / FGSC 9210)</name>
    <name type="common">Split gill fungus</name>
    <dbReference type="NCBI Taxonomy" id="578458"/>
    <lineage>
        <taxon>Eukaryota</taxon>
        <taxon>Fungi</taxon>
        <taxon>Dikarya</taxon>
        <taxon>Basidiomycota</taxon>
        <taxon>Agaricomycotina</taxon>
        <taxon>Agaricomycetes</taxon>
        <taxon>Agaricomycetidae</taxon>
        <taxon>Agaricales</taxon>
        <taxon>Schizophyllaceae</taxon>
        <taxon>Schizophyllum</taxon>
    </lineage>
</organism>
<protein>
    <recommendedName>
        <fullName evidence="2">Thioredoxin domain-containing protein</fullName>
    </recommendedName>
</protein>
<dbReference type="HOGENOM" id="CLU_120161_2_1_1"/>
<dbReference type="GeneID" id="9596450"/>
<dbReference type="RefSeq" id="XP_003031920.1">
    <property type="nucleotide sequence ID" value="XM_003031874.1"/>
</dbReference>
<sequence>MPIRTLETPDIATLTSAPEEYLIFYSSVVDGKMWCPDCRDVEGRVNAAFAGAKQPSALIVFVGDRPTWKSPDNKYRKAPFNIRGVPTLLKLKDGKEVGRLVEGEILSSKLDELISGQ</sequence>
<dbReference type="EMBL" id="GL377306">
    <property type="protein sequence ID" value="EFI97017.1"/>
    <property type="molecule type" value="Genomic_DNA"/>
</dbReference>
<feature type="domain" description="Thioredoxin" evidence="2">
    <location>
        <begin position="21"/>
        <end position="111"/>
    </location>
</feature>
<dbReference type="PANTHER" id="PTHR12452">
    <property type="entry name" value="42-9-9 PROTEIN-RELATED"/>
    <property type="match status" value="1"/>
</dbReference>
<dbReference type="InterPro" id="IPR045108">
    <property type="entry name" value="TXNDC17-like"/>
</dbReference>
<gene>
    <name evidence="3" type="ORF">SCHCODRAFT_11292</name>
</gene>
<dbReference type="KEGG" id="scm:SCHCO_02625161"/>
<dbReference type="GO" id="GO:0005829">
    <property type="term" value="C:cytosol"/>
    <property type="evidence" value="ECO:0007669"/>
    <property type="project" value="TreeGrafter"/>
</dbReference>
<reference evidence="3 4" key="1">
    <citation type="journal article" date="2010" name="Nat. Biotechnol.">
        <title>Genome sequence of the model mushroom Schizophyllum commune.</title>
        <authorList>
            <person name="Ohm R.A."/>
            <person name="de Jong J.F."/>
            <person name="Lugones L.G."/>
            <person name="Aerts A."/>
            <person name="Kothe E."/>
            <person name="Stajich J.E."/>
            <person name="de Vries R.P."/>
            <person name="Record E."/>
            <person name="Levasseur A."/>
            <person name="Baker S.E."/>
            <person name="Bartholomew K.A."/>
            <person name="Coutinho P.M."/>
            <person name="Erdmann S."/>
            <person name="Fowler T.J."/>
            <person name="Gathman A.C."/>
            <person name="Lombard V."/>
            <person name="Henrissat B."/>
            <person name="Knabe N."/>
            <person name="Kuees U."/>
            <person name="Lilly W.W."/>
            <person name="Lindquist E."/>
            <person name="Lucas S."/>
            <person name="Magnuson J.K."/>
            <person name="Piumi F."/>
            <person name="Raudaskoski M."/>
            <person name="Salamov A."/>
            <person name="Schmutz J."/>
            <person name="Schwarze F.W.M.R."/>
            <person name="vanKuyk P.A."/>
            <person name="Horton J.S."/>
            <person name="Grigoriev I.V."/>
            <person name="Woesten H.A.B."/>
        </authorList>
    </citation>
    <scope>NUCLEOTIDE SEQUENCE [LARGE SCALE GENOMIC DNA]</scope>
    <source>
        <strain evidence="4">H4-8 / FGSC 9210</strain>
    </source>
</reference>
<dbReference type="SUPFAM" id="SSF52833">
    <property type="entry name" value="Thioredoxin-like"/>
    <property type="match status" value="1"/>
</dbReference>
<dbReference type="OrthoDB" id="78947at2759"/>
<dbReference type="Gene3D" id="3.40.30.10">
    <property type="entry name" value="Glutaredoxin"/>
    <property type="match status" value="1"/>
</dbReference>
<comment type="similarity">
    <text evidence="1">Belongs to the thioredoxin family.</text>
</comment>
<keyword evidence="4" id="KW-1185">Reference proteome</keyword>
<dbReference type="OMA" id="WRTKENP"/>
<evidence type="ECO:0000256" key="1">
    <source>
        <dbReference type="ARBA" id="ARBA00008987"/>
    </source>
</evidence>
<dbReference type="VEuPathDB" id="FungiDB:SCHCODRAFT_02625161"/>
<dbReference type="Pfam" id="PF06110">
    <property type="entry name" value="TXD17-like_Trx"/>
    <property type="match status" value="1"/>
</dbReference>
<dbReference type="FunCoup" id="D8Q5S4">
    <property type="interactions" value="304"/>
</dbReference>
<dbReference type="eggNOG" id="KOG3425">
    <property type="taxonomic scope" value="Eukaryota"/>
</dbReference>
<dbReference type="InterPro" id="IPR036249">
    <property type="entry name" value="Thioredoxin-like_sf"/>
</dbReference>
<dbReference type="AlphaFoldDB" id="D8Q5S4"/>